<evidence type="ECO:0000313" key="2">
    <source>
        <dbReference type="Proteomes" id="UP000009891"/>
    </source>
</evidence>
<dbReference type="RefSeq" id="WP_006555435.1">
    <property type="nucleotide sequence ID" value="NZ_JH992936.1"/>
</dbReference>
<evidence type="ECO:0000313" key="1">
    <source>
        <dbReference type="EMBL" id="EKU78738.1"/>
    </source>
</evidence>
<dbReference type="OrthoDB" id="9988167at2"/>
<sequence>MLYYFIVDLTNQNDFYSIGIDGGTREQAEEYLQGISRSVRFQRSLDDTRKYKKYKDLGFGKLFYCRHIARVPKGLENDKRERYLDEQ</sequence>
<protein>
    <submittedName>
        <fullName evidence="1">Uncharacterized protein</fullName>
    </submittedName>
</protein>
<dbReference type="Proteomes" id="UP000009891">
    <property type="component" value="Unassembled WGS sequence"/>
</dbReference>
<dbReference type="AlphaFoldDB" id="K9D340"/>
<dbReference type="HOGENOM" id="CLU_2482419_0_0_9"/>
<proteinExistence type="predicted"/>
<gene>
    <name evidence="1" type="ORF">HMPREF9282_00535</name>
</gene>
<accession>K9D340</accession>
<dbReference type="STRING" id="883156.HMPREF9282_00535"/>
<dbReference type="EMBL" id="AHAF01000003">
    <property type="protein sequence ID" value="EKU78738.1"/>
    <property type="molecule type" value="Genomic_DNA"/>
</dbReference>
<keyword evidence="2" id="KW-1185">Reference proteome</keyword>
<reference evidence="1 2" key="1">
    <citation type="submission" date="2012-09" db="EMBL/GenBank/DDBJ databases">
        <title>The Genome Sequence of Veillonella ratti ACS-216-V-COL6B.</title>
        <authorList>
            <consortium name="The Broad Institute Genome Sequencing Platform"/>
            <person name="Earl A."/>
            <person name="Ward D."/>
            <person name="Feldgarden M."/>
            <person name="Gevers D."/>
            <person name="Saerens B."/>
            <person name="Vaneechoutte M."/>
            <person name="Walker B."/>
            <person name="Young S.K."/>
            <person name="Zeng Q."/>
            <person name="Gargeya S."/>
            <person name="Fitzgerald M."/>
            <person name="Haas B."/>
            <person name="Abouelleil A."/>
            <person name="Alvarado L."/>
            <person name="Arachchi H.M."/>
            <person name="Berlin A."/>
            <person name="Chapman S.B."/>
            <person name="Goldberg J."/>
            <person name="Griggs A."/>
            <person name="Gujja S."/>
            <person name="Hansen M."/>
            <person name="Howarth C."/>
            <person name="Imamovic A."/>
            <person name="Larimer J."/>
            <person name="McCowen C."/>
            <person name="Montmayeur A."/>
            <person name="Murphy C."/>
            <person name="Neiman D."/>
            <person name="Pearson M."/>
            <person name="Priest M."/>
            <person name="Roberts A."/>
            <person name="Saif S."/>
            <person name="Shea T."/>
            <person name="Sisk P."/>
            <person name="Sykes S."/>
            <person name="Wortman J."/>
            <person name="Nusbaum C."/>
            <person name="Birren B."/>
        </authorList>
    </citation>
    <scope>NUCLEOTIDE SEQUENCE [LARGE SCALE GENOMIC DNA]</scope>
    <source>
        <strain evidence="1 2">ACS-216-V-Col6b</strain>
    </source>
</reference>
<organism evidence="1 2">
    <name type="scientific">Veillonella seminalis ACS-216-V-Col6b</name>
    <dbReference type="NCBI Taxonomy" id="883156"/>
    <lineage>
        <taxon>Bacteria</taxon>
        <taxon>Bacillati</taxon>
        <taxon>Bacillota</taxon>
        <taxon>Negativicutes</taxon>
        <taxon>Veillonellales</taxon>
        <taxon>Veillonellaceae</taxon>
        <taxon>Veillonella</taxon>
    </lineage>
</organism>
<name>K9D340_9FIRM</name>
<comment type="caution">
    <text evidence="1">The sequence shown here is derived from an EMBL/GenBank/DDBJ whole genome shotgun (WGS) entry which is preliminary data.</text>
</comment>